<comment type="caution">
    <text evidence="1">The sequence shown here is derived from an EMBL/GenBank/DDBJ whole genome shotgun (WGS) entry which is preliminary data.</text>
</comment>
<evidence type="ECO:0000313" key="2">
    <source>
        <dbReference type="Proteomes" id="UP001515480"/>
    </source>
</evidence>
<dbReference type="EMBL" id="JBGBPQ010000034">
    <property type="protein sequence ID" value="KAL1493522.1"/>
    <property type="molecule type" value="Genomic_DNA"/>
</dbReference>
<evidence type="ECO:0000313" key="1">
    <source>
        <dbReference type="EMBL" id="KAL1493522.1"/>
    </source>
</evidence>
<proteinExistence type="predicted"/>
<organism evidence="1 2">
    <name type="scientific">Prymnesium parvum</name>
    <name type="common">Toxic golden alga</name>
    <dbReference type="NCBI Taxonomy" id="97485"/>
    <lineage>
        <taxon>Eukaryota</taxon>
        <taxon>Haptista</taxon>
        <taxon>Haptophyta</taxon>
        <taxon>Prymnesiophyceae</taxon>
        <taxon>Prymnesiales</taxon>
        <taxon>Prymnesiaceae</taxon>
        <taxon>Prymnesium</taxon>
    </lineage>
</organism>
<dbReference type="CDD" id="cd09272">
    <property type="entry name" value="RNase_HI_RT_Ty1"/>
    <property type="match status" value="1"/>
</dbReference>
<reference evidence="1 2" key="1">
    <citation type="journal article" date="2024" name="Science">
        <title>Giant polyketide synthase enzymes in the biosynthesis of giant marine polyether toxins.</title>
        <authorList>
            <person name="Fallon T.R."/>
            <person name="Shende V.V."/>
            <person name="Wierzbicki I.H."/>
            <person name="Pendleton A.L."/>
            <person name="Watervoot N.F."/>
            <person name="Auber R.P."/>
            <person name="Gonzalez D.J."/>
            <person name="Wisecaver J.H."/>
            <person name="Moore B.S."/>
        </authorList>
    </citation>
    <scope>NUCLEOTIDE SEQUENCE [LARGE SCALE GENOMIC DNA]</scope>
    <source>
        <strain evidence="1 2">12B1</strain>
    </source>
</reference>
<gene>
    <name evidence="1" type="ORF">AB1Y20_017225</name>
</gene>
<dbReference type="Proteomes" id="UP001515480">
    <property type="component" value="Unassembled WGS sequence"/>
</dbReference>
<accession>A0AB34ICI8</accession>
<protein>
    <submittedName>
        <fullName evidence="1">Uncharacterized protein</fullName>
    </submittedName>
</protein>
<keyword evidence="2" id="KW-1185">Reference proteome</keyword>
<dbReference type="AlphaFoldDB" id="A0AB34ICI8"/>
<name>A0AB34ICI8_PRYPA</name>
<sequence length="119" mass="13533">MALSEAAKEGVYLRNFLDDLGFKSDAATPLSTDNSAAQRLAYNPEHHERVKHIERRHFYIRDLVEDHVRLTRKHARRRGAPASACLRSIASAADARLLVAQESLRARMGDVSFRRIPRL</sequence>